<accession>A0A3S9PVW0</accession>
<protein>
    <submittedName>
        <fullName evidence="1">Uncharacterized protein</fullName>
    </submittedName>
</protein>
<reference evidence="1 2" key="1">
    <citation type="submission" date="2018-12" db="EMBL/GenBank/DDBJ databases">
        <title>Complete genome sequence of Flaviflexus sp. H23T48.</title>
        <authorList>
            <person name="Bae J.-W."/>
            <person name="Lee J.-Y."/>
        </authorList>
    </citation>
    <scope>NUCLEOTIDE SEQUENCE [LARGE SCALE GENOMIC DNA]</scope>
    <source>
        <strain evidence="1 2">H23T48</strain>
    </source>
</reference>
<gene>
    <name evidence="1" type="ORF">EJ997_03300</name>
</gene>
<organism evidence="1 2">
    <name type="scientific">Flaviflexus ciconiae</name>
    <dbReference type="NCBI Taxonomy" id="2496867"/>
    <lineage>
        <taxon>Bacteria</taxon>
        <taxon>Bacillati</taxon>
        <taxon>Actinomycetota</taxon>
        <taxon>Actinomycetes</taxon>
        <taxon>Actinomycetales</taxon>
        <taxon>Actinomycetaceae</taxon>
        <taxon>Flaviflexus</taxon>
    </lineage>
</organism>
<dbReference type="KEGG" id="flh:EJ997_03300"/>
<dbReference type="OrthoDB" id="3225049at2"/>
<dbReference type="RefSeq" id="WP_126703321.1">
    <property type="nucleotide sequence ID" value="NZ_CP034593.1"/>
</dbReference>
<sequence>MPMASHGATVTLWDEPGWLVCACLERSPKNGYIAMNTSGSRFFIAHRDYVTDKPIHQNLRMAGLEYGTPFIMTYEHRRFGLDKFLREDWRSKLGLYLLHSKDGFPMNISLQKAFADGIANLLKDYER</sequence>
<name>A0A3S9PVW0_9ACTO</name>
<dbReference type="Proteomes" id="UP000280344">
    <property type="component" value="Chromosome"/>
</dbReference>
<evidence type="ECO:0000313" key="1">
    <source>
        <dbReference type="EMBL" id="AZQ76513.1"/>
    </source>
</evidence>
<proteinExistence type="predicted"/>
<keyword evidence="2" id="KW-1185">Reference proteome</keyword>
<dbReference type="AlphaFoldDB" id="A0A3S9PVW0"/>
<evidence type="ECO:0000313" key="2">
    <source>
        <dbReference type="Proteomes" id="UP000280344"/>
    </source>
</evidence>
<dbReference type="EMBL" id="CP034593">
    <property type="protein sequence ID" value="AZQ76513.1"/>
    <property type="molecule type" value="Genomic_DNA"/>
</dbReference>